<organism evidence="1">
    <name type="scientific">Oryza barthii</name>
    <dbReference type="NCBI Taxonomy" id="65489"/>
    <lineage>
        <taxon>Eukaryota</taxon>
        <taxon>Viridiplantae</taxon>
        <taxon>Streptophyta</taxon>
        <taxon>Embryophyta</taxon>
        <taxon>Tracheophyta</taxon>
        <taxon>Spermatophyta</taxon>
        <taxon>Magnoliopsida</taxon>
        <taxon>Liliopsida</taxon>
        <taxon>Poales</taxon>
        <taxon>Poaceae</taxon>
        <taxon>BOP clade</taxon>
        <taxon>Oryzoideae</taxon>
        <taxon>Oryzeae</taxon>
        <taxon>Oryzinae</taxon>
        <taxon>Oryza</taxon>
    </lineage>
</organism>
<dbReference type="Proteomes" id="UP000026960">
    <property type="component" value="Chromosome 8"/>
</dbReference>
<evidence type="ECO:0000313" key="2">
    <source>
        <dbReference type="Proteomes" id="UP000026960"/>
    </source>
</evidence>
<accession>A0A0D3H140</accession>
<dbReference type="Gramene" id="OBART08G17270.1">
    <property type="protein sequence ID" value="OBART08G17270.1"/>
    <property type="gene ID" value="OBART08G17270"/>
</dbReference>
<evidence type="ECO:0000313" key="1">
    <source>
        <dbReference type="EnsemblPlants" id="OBART08G17270.1"/>
    </source>
</evidence>
<reference evidence="1" key="2">
    <citation type="submission" date="2015-03" db="UniProtKB">
        <authorList>
            <consortium name="EnsemblPlants"/>
        </authorList>
    </citation>
    <scope>IDENTIFICATION</scope>
</reference>
<dbReference type="HOGENOM" id="CLU_1121599_0_0_1"/>
<protein>
    <submittedName>
        <fullName evidence="1">Uncharacterized protein</fullName>
    </submittedName>
</protein>
<proteinExistence type="predicted"/>
<dbReference type="PaxDb" id="65489-OBART08G17270.1"/>
<keyword evidence="2" id="KW-1185">Reference proteome</keyword>
<reference evidence="1" key="1">
    <citation type="journal article" date="2009" name="Rice">
        <title>De Novo Next Generation Sequencing of Plant Genomes.</title>
        <authorList>
            <person name="Rounsley S."/>
            <person name="Marri P.R."/>
            <person name="Yu Y."/>
            <person name="He R."/>
            <person name="Sisneros N."/>
            <person name="Goicoechea J.L."/>
            <person name="Lee S.J."/>
            <person name="Angelova A."/>
            <person name="Kudrna D."/>
            <person name="Luo M."/>
            <person name="Affourtit J."/>
            <person name="Desany B."/>
            <person name="Knight J."/>
            <person name="Niazi F."/>
            <person name="Egholm M."/>
            <person name="Wing R.A."/>
        </authorList>
    </citation>
    <scope>NUCLEOTIDE SEQUENCE [LARGE SCALE GENOMIC DNA]</scope>
    <source>
        <strain evidence="1">cv. IRGC 105608</strain>
    </source>
</reference>
<dbReference type="EnsemblPlants" id="OBART08G17270.1">
    <property type="protein sequence ID" value="OBART08G17270.1"/>
    <property type="gene ID" value="OBART08G17270"/>
</dbReference>
<sequence length="263" mass="29277">MTMEGGQEGTRALMTSLEEHLSAADACKGRGKHDEQSSMASPCWPCTPTRPSSALTVTTPSALVELYLVPNMSMVDDCSVSINILSVRTDRGPCGGPVVLRSRQRATSLTARNWCRRPWLREKGGYFWRGEGKRLKGEHMKGKRWSTGHGWLVVVQMTGRQRRLWTCGCAVGFRGDMFDGYHTIRDGLVELYFASDVSIGVLGMHADQQPHDLGPRGGLVVLGSRRKATSLATRNWRRLWQLRGEKAGDFGRNEKGVWGEGKW</sequence>
<dbReference type="AlphaFoldDB" id="A0A0D3H140"/>
<name>A0A0D3H140_9ORYZ</name>